<reference evidence="2 3" key="1">
    <citation type="journal article" date="2018" name="Sci. Data">
        <title>The draft genome sequence of cork oak.</title>
        <authorList>
            <person name="Ramos A.M."/>
            <person name="Usie A."/>
            <person name="Barbosa P."/>
            <person name="Barros P.M."/>
            <person name="Capote T."/>
            <person name="Chaves I."/>
            <person name="Simoes F."/>
            <person name="Abreu I."/>
            <person name="Carrasquinho I."/>
            <person name="Faro C."/>
            <person name="Guimaraes J.B."/>
            <person name="Mendonca D."/>
            <person name="Nobrega F."/>
            <person name="Rodrigues L."/>
            <person name="Saibo N.J.M."/>
            <person name="Varela M.C."/>
            <person name="Egas C."/>
            <person name="Matos J."/>
            <person name="Miguel C.M."/>
            <person name="Oliveira M.M."/>
            <person name="Ricardo C.P."/>
            <person name="Goncalves S."/>
        </authorList>
    </citation>
    <scope>NUCLEOTIDE SEQUENCE [LARGE SCALE GENOMIC DNA]</scope>
    <source>
        <strain evidence="3">cv. HL8</strain>
    </source>
</reference>
<dbReference type="PANTHER" id="PTHR48054:SF93">
    <property type="entry name" value="LEUCINE-RICH REPEAT-CONTAINING, PLANT-TYPE, LEUCINE-RICH REPEAT DOMAIN SUPERFAMILY"/>
    <property type="match status" value="1"/>
</dbReference>
<sequence length="237" mass="26657">NGDSIESAFFMVPKDTGHHSLPRFVCLVRFKVLASDVSKRMLPLSLLNLPNLSTLSLDNNQVFGPLPNHVSGLLNLNVLSLRSNFLNGTLPSWLFNLPSLVRLNLGDNQFIGEIGEFKSNSLEYLHLEYNKLHGSIPRSLLNLPNLSTLYLRNNQLVGPLPVHISSLNLVELDLSSNFLNGTLPSWLFNHEVFNQGRFWMCRNLTSTAKKKLTPNLTQISKPSRKRSTPLAPSMWQD</sequence>
<dbReference type="Gene3D" id="3.80.10.10">
    <property type="entry name" value="Ribonuclease Inhibitor"/>
    <property type="match status" value="1"/>
</dbReference>
<dbReference type="PANTHER" id="PTHR48054">
    <property type="entry name" value="RECEPTOR KINASE-LIKE PROTEIN XA21"/>
    <property type="match status" value="1"/>
</dbReference>
<dbReference type="InterPro" id="IPR052592">
    <property type="entry name" value="LRR-RLK"/>
</dbReference>
<evidence type="ECO:0000256" key="1">
    <source>
        <dbReference type="SAM" id="MobiDB-lite"/>
    </source>
</evidence>
<dbReference type="InterPro" id="IPR032675">
    <property type="entry name" value="LRR_dom_sf"/>
</dbReference>
<dbReference type="Pfam" id="PF13855">
    <property type="entry name" value="LRR_8"/>
    <property type="match status" value="1"/>
</dbReference>
<accession>A0AAW0KWA4</accession>
<name>A0AAW0KWA4_QUESU</name>
<dbReference type="SUPFAM" id="SSF52058">
    <property type="entry name" value="L domain-like"/>
    <property type="match status" value="1"/>
</dbReference>
<proteinExistence type="predicted"/>
<dbReference type="AlphaFoldDB" id="A0AAW0KWA4"/>
<evidence type="ECO:0000313" key="3">
    <source>
        <dbReference type="Proteomes" id="UP000237347"/>
    </source>
</evidence>
<feature type="region of interest" description="Disordered" evidence="1">
    <location>
        <begin position="215"/>
        <end position="237"/>
    </location>
</feature>
<comment type="caution">
    <text evidence="2">The sequence shown here is derived from an EMBL/GenBank/DDBJ whole genome shotgun (WGS) entry which is preliminary data.</text>
</comment>
<dbReference type="InterPro" id="IPR001611">
    <property type="entry name" value="Leu-rich_rpt"/>
</dbReference>
<dbReference type="Proteomes" id="UP000237347">
    <property type="component" value="Unassembled WGS sequence"/>
</dbReference>
<organism evidence="2 3">
    <name type="scientific">Quercus suber</name>
    <name type="common">Cork oak</name>
    <dbReference type="NCBI Taxonomy" id="58331"/>
    <lineage>
        <taxon>Eukaryota</taxon>
        <taxon>Viridiplantae</taxon>
        <taxon>Streptophyta</taxon>
        <taxon>Embryophyta</taxon>
        <taxon>Tracheophyta</taxon>
        <taxon>Spermatophyta</taxon>
        <taxon>Magnoliopsida</taxon>
        <taxon>eudicotyledons</taxon>
        <taxon>Gunneridae</taxon>
        <taxon>Pentapetalae</taxon>
        <taxon>rosids</taxon>
        <taxon>fabids</taxon>
        <taxon>Fagales</taxon>
        <taxon>Fagaceae</taxon>
        <taxon>Quercus</taxon>
    </lineage>
</organism>
<gene>
    <name evidence="2" type="primary">HCR9-0_1</name>
    <name evidence="2" type="ORF">CFP56_013337</name>
</gene>
<feature type="non-terminal residue" evidence="2">
    <location>
        <position position="1"/>
    </location>
</feature>
<dbReference type="Pfam" id="PF00560">
    <property type="entry name" value="LRR_1"/>
    <property type="match status" value="3"/>
</dbReference>
<evidence type="ECO:0000313" key="2">
    <source>
        <dbReference type="EMBL" id="KAK7842869.1"/>
    </source>
</evidence>
<keyword evidence="3" id="KW-1185">Reference proteome</keyword>
<dbReference type="EMBL" id="PKMF04000214">
    <property type="protein sequence ID" value="KAK7842869.1"/>
    <property type="molecule type" value="Genomic_DNA"/>
</dbReference>
<protein>
    <submittedName>
        <fullName evidence="2">Receptor-like protein cf-9 like protein</fullName>
    </submittedName>
</protein>